<protein>
    <submittedName>
        <fullName evidence="1">Uncharacterized protein</fullName>
    </submittedName>
</protein>
<dbReference type="AlphaFoldDB" id="A0AAD5XMP9"/>
<keyword evidence="2" id="KW-1185">Reference proteome</keyword>
<sequence>MAKFRQAQDDQRATASLAQFPSMRQALMSLFAGDLEWAGFDDNVYGIQLEEACAEEVTAWKVLRLGLAGSPDTYHHERTSWVEKVIPWFSPPRMSGLVKWRWCEFAYGARTTDVDAADDYVTRAPRYADGLGMTPGNVESIVMESSGEEFREDVSHALGDSYKLVENSVLALRHALSASRDASWDTMKDMMAVALALQHSFFLFAVTARHQ</sequence>
<evidence type="ECO:0000313" key="2">
    <source>
        <dbReference type="Proteomes" id="UP001212152"/>
    </source>
</evidence>
<name>A0AAD5XMP9_9FUNG</name>
<dbReference type="Proteomes" id="UP001212152">
    <property type="component" value="Unassembled WGS sequence"/>
</dbReference>
<dbReference type="EMBL" id="JADGJQ010000024">
    <property type="protein sequence ID" value="KAJ3178827.1"/>
    <property type="molecule type" value="Genomic_DNA"/>
</dbReference>
<accession>A0AAD5XMP9</accession>
<comment type="caution">
    <text evidence="1">The sequence shown here is derived from an EMBL/GenBank/DDBJ whole genome shotgun (WGS) entry which is preliminary data.</text>
</comment>
<evidence type="ECO:0000313" key="1">
    <source>
        <dbReference type="EMBL" id="KAJ3178827.1"/>
    </source>
</evidence>
<reference evidence="1" key="1">
    <citation type="submission" date="2020-05" db="EMBL/GenBank/DDBJ databases">
        <title>Phylogenomic resolution of chytrid fungi.</title>
        <authorList>
            <person name="Stajich J.E."/>
            <person name="Amses K."/>
            <person name="Simmons R."/>
            <person name="Seto K."/>
            <person name="Myers J."/>
            <person name="Bonds A."/>
            <person name="Quandt C.A."/>
            <person name="Barry K."/>
            <person name="Liu P."/>
            <person name="Grigoriev I."/>
            <person name="Longcore J.E."/>
            <person name="James T.Y."/>
        </authorList>
    </citation>
    <scope>NUCLEOTIDE SEQUENCE</scope>
    <source>
        <strain evidence="1">JEL0379</strain>
    </source>
</reference>
<organism evidence="1 2">
    <name type="scientific">Geranomyces variabilis</name>
    <dbReference type="NCBI Taxonomy" id="109894"/>
    <lineage>
        <taxon>Eukaryota</taxon>
        <taxon>Fungi</taxon>
        <taxon>Fungi incertae sedis</taxon>
        <taxon>Chytridiomycota</taxon>
        <taxon>Chytridiomycota incertae sedis</taxon>
        <taxon>Chytridiomycetes</taxon>
        <taxon>Spizellomycetales</taxon>
        <taxon>Powellomycetaceae</taxon>
        <taxon>Geranomyces</taxon>
    </lineage>
</organism>
<proteinExistence type="predicted"/>
<gene>
    <name evidence="1" type="ORF">HDU87_003382</name>
</gene>